<sequence>MKLAFTFLCFLLSATSILLAQDGKTEFYKFGKELKDRAKENVNTIGHKINEIDTSYVEPNKFNYAFMLENSNWYEYYIFESKEENPQRLTISPNMSYKLGAYFGWRWIFLGWSVDLSDFFGNKKLSNKKTEFGLSLYSPMIGGDVYYRKSGSNFKLRSTSGIFEDNEYPAIATDINGFSVAIKGLNAYWVFNNKKFSYPAAYSQSSNQRRSAGSFIAGFSYSQHNIKFDHNQLPAPIVAKLSDALKFKEISYSDYSLSFGYTYNWVFAKNFLANISLAPAIAYKKSKTDSGDRILPTLKEMNLDLITRAGVVYNDSKYFVGASMVMHTYDYRTENFYLNNSFGTIRIYAGFNFNKKKFYRSKL</sequence>
<feature type="signal peptide" evidence="1">
    <location>
        <begin position="1"/>
        <end position="20"/>
    </location>
</feature>
<keyword evidence="3" id="KW-1185">Reference proteome</keyword>
<keyword evidence="1" id="KW-0732">Signal</keyword>
<evidence type="ECO:0008006" key="4">
    <source>
        <dbReference type="Google" id="ProtNLM"/>
    </source>
</evidence>
<dbReference type="OrthoDB" id="975269at2"/>
<feature type="chain" id="PRO_5012906200" description="DUF4421 domain-containing protein" evidence="1">
    <location>
        <begin position="21"/>
        <end position="363"/>
    </location>
</feature>
<dbReference type="Proteomes" id="UP000184509">
    <property type="component" value="Unassembled WGS sequence"/>
</dbReference>
<protein>
    <recommendedName>
        <fullName evidence="4">DUF4421 domain-containing protein</fullName>
    </recommendedName>
</protein>
<dbReference type="Pfam" id="PF14391">
    <property type="entry name" value="DUF4421"/>
    <property type="match status" value="1"/>
</dbReference>
<organism evidence="2 3">
    <name type="scientific">Bacteroides luti</name>
    <dbReference type="NCBI Taxonomy" id="1297750"/>
    <lineage>
        <taxon>Bacteria</taxon>
        <taxon>Pseudomonadati</taxon>
        <taxon>Bacteroidota</taxon>
        <taxon>Bacteroidia</taxon>
        <taxon>Bacteroidales</taxon>
        <taxon>Bacteroidaceae</taxon>
        <taxon>Bacteroides</taxon>
    </lineage>
</organism>
<dbReference type="AlphaFoldDB" id="A0A1M5CHS4"/>
<accession>A0A1M5CHS4</accession>
<evidence type="ECO:0000256" key="1">
    <source>
        <dbReference type="SAM" id="SignalP"/>
    </source>
</evidence>
<reference evidence="2 3" key="1">
    <citation type="submission" date="2016-11" db="EMBL/GenBank/DDBJ databases">
        <authorList>
            <person name="Jaros S."/>
            <person name="Januszkiewicz K."/>
            <person name="Wedrychowicz H."/>
        </authorList>
    </citation>
    <scope>NUCLEOTIDE SEQUENCE [LARGE SCALE GENOMIC DNA]</scope>
    <source>
        <strain evidence="2 3">DSM 26991</strain>
    </source>
</reference>
<dbReference type="EMBL" id="FQTV01000010">
    <property type="protein sequence ID" value="SHF54220.1"/>
    <property type="molecule type" value="Genomic_DNA"/>
</dbReference>
<evidence type="ECO:0000313" key="2">
    <source>
        <dbReference type="EMBL" id="SHF54220.1"/>
    </source>
</evidence>
<evidence type="ECO:0000313" key="3">
    <source>
        <dbReference type="Proteomes" id="UP000184509"/>
    </source>
</evidence>
<dbReference type="InterPro" id="IPR025535">
    <property type="entry name" value="DUF4421"/>
</dbReference>
<name>A0A1M5CHS4_9BACE</name>
<proteinExistence type="predicted"/>
<dbReference type="RefSeq" id="WP_083547675.1">
    <property type="nucleotide sequence ID" value="NZ_FQTV01000010.1"/>
</dbReference>
<dbReference type="STRING" id="1297750.SAMN05444405_11047"/>
<gene>
    <name evidence="2" type="ORF">SAMN05444405_11047</name>
</gene>